<dbReference type="InterPro" id="IPR001296">
    <property type="entry name" value="Glyco_trans_1"/>
</dbReference>
<evidence type="ECO:0000259" key="2">
    <source>
        <dbReference type="Pfam" id="PF13439"/>
    </source>
</evidence>
<dbReference type="GO" id="GO:0016757">
    <property type="term" value="F:glycosyltransferase activity"/>
    <property type="evidence" value="ECO:0007669"/>
    <property type="project" value="InterPro"/>
</dbReference>
<accession>A0A1M4VUY9</accession>
<reference evidence="3 4" key="1">
    <citation type="submission" date="2016-11" db="EMBL/GenBank/DDBJ databases">
        <authorList>
            <person name="Jaros S."/>
            <person name="Januszkiewicz K."/>
            <person name="Wedrychowicz H."/>
        </authorList>
    </citation>
    <scope>NUCLEOTIDE SEQUENCE [LARGE SCALE GENOMIC DNA]</scope>
    <source>
        <strain evidence="3 4">DSM 25660</strain>
    </source>
</reference>
<sequence length="384" mass="43184">MKTLLFIHQSAELYGSDKTLLWLIQNLDRKRFKAVVLLPFEGPLQEALEMAHAEVHIAPVLKVYRKMFTPANLFRFFKDIQSGLQTVKALHRKHHFSLIYSNTLAVLLGVFAAQKLRIPHLWHVHEIIESPGIFKKAYGKLLALRSTSWVVYNSEATGHFWTKTAPVGPKSQVIPNGLPLPKSVSESQRDRVRETAFKATATDLVFALVGRISRWKGQLLALEAFAGIAQQYPHTRLVFIGSAPPNQEHFEENLHAEINRLGIQHQVVHLPFQEDIQSYWASIDVALVPSTEPEPFGLVAVEAMLAGKPVIGANHGGLTEIVDHEATGFLVKPGDVTTLREAMSFFITHQEAAARMGETGKERARTHFSVQSYTRAFETLFERF</sequence>
<feature type="domain" description="Glycosyltransferase subfamily 4-like N-terminal" evidence="2">
    <location>
        <begin position="21"/>
        <end position="178"/>
    </location>
</feature>
<organism evidence="3 4">
    <name type="scientific">Flavobacterium fontis</name>
    <dbReference type="NCBI Taxonomy" id="1124188"/>
    <lineage>
        <taxon>Bacteria</taxon>
        <taxon>Pseudomonadati</taxon>
        <taxon>Bacteroidota</taxon>
        <taxon>Flavobacteriia</taxon>
        <taxon>Flavobacteriales</taxon>
        <taxon>Flavobacteriaceae</taxon>
        <taxon>Flavobacterium</taxon>
    </lineage>
</organism>
<dbReference type="STRING" id="1124188.SAMN05444377_10166"/>
<keyword evidence="3" id="KW-0808">Transferase</keyword>
<protein>
    <submittedName>
        <fullName evidence="3">Glycosyltransferase involved in cell wall bisynthesis</fullName>
    </submittedName>
</protein>
<dbReference type="AlphaFoldDB" id="A0A1M4VUY9"/>
<dbReference type="SUPFAM" id="SSF53756">
    <property type="entry name" value="UDP-Glycosyltransferase/glycogen phosphorylase"/>
    <property type="match status" value="1"/>
</dbReference>
<evidence type="ECO:0000313" key="4">
    <source>
        <dbReference type="Proteomes" id="UP000184147"/>
    </source>
</evidence>
<proteinExistence type="predicted"/>
<dbReference type="Gene3D" id="3.40.50.2000">
    <property type="entry name" value="Glycogen Phosphorylase B"/>
    <property type="match status" value="2"/>
</dbReference>
<dbReference type="Pfam" id="PF00534">
    <property type="entry name" value="Glycos_transf_1"/>
    <property type="match status" value="1"/>
</dbReference>
<dbReference type="CDD" id="cd03801">
    <property type="entry name" value="GT4_PimA-like"/>
    <property type="match status" value="1"/>
</dbReference>
<keyword evidence="4" id="KW-1185">Reference proteome</keyword>
<dbReference type="PANTHER" id="PTHR12526:SF627">
    <property type="entry name" value="D-RHAMNOSYLTRANSFERASE WBPZ"/>
    <property type="match status" value="1"/>
</dbReference>
<dbReference type="OrthoDB" id="9771846at2"/>
<dbReference type="EMBL" id="FQVQ01000001">
    <property type="protein sequence ID" value="SHE72758.1"/>
    <property type="molecule type" value="Genomic_DNA"/>
</dbReference>
<feature type="domain" description="Glycosyl transferase family 1" evidence="1">
    <location>
        <begin position="202"/>
        <end position="363"/>
    </location>
</feature>
<dbReference type="Pfam" id="PF13439">
    <property type="entry name" value="Glyco_transf_4"/>
    <property type="match status" value="1"/>
</dbReference>
<evidence type="ECO:0000259" key="1">
    <source>
        <dbReference type="Pfam" id="PF00534"/>
    </source>
</evidence>
<dbReference type="RefSeq" id="WP_073360277.1">
    <property type="nucleotide sequence ID" value="NZ_FQVQ01000001.1"/>
</dbReference>
<name>A0A1M4VUY9_9FLAO</name>
<gene>
    <name evidence="3" type="ORF">SAMN05444377_10166</name>
</gene>
<dbReference type="Proteomes" id="UP000184147">
    <property type="component" value="Unassembled WGS sequence"/>
</dbReference>
<dbReference type="PANTHER" id="PTHR12526">
    <property type="entry name" value="GLYCOSYLTRANSFERASE"/>
    <property type="match status" value="1"/>
</dbReference>
<dbReference type="InterPro" id="IPR028098">
    <property type="entry name" value="Glyco_trans_4-like_N"/>
</dbReference>
<evidence type="ECO:0000313" key="3">
    <source>
        <dbReference type="EMBL" id="SHE72758.1"/>
    </source>
</evidence>